<keyword evidence="5" id="KW-1185">Reference proteome</keyword>
<dbReference type="SUPFAM" id="SSF53933">
    <property type="entry name" value="Microbial ribonucleases"/>
    <property type="match status" value="1"/>
</dbReference>
<keyword evidence="1" id="KW-0540">Nuclease</keyword>
<protein>
    <submittedName>
        <fullName evidence="4">Ribonuclease domain-containing protein</fullName>
    </submittedName>
</protein>
<dbReference type="EMBL" id="JBHLXH010000001">
    <property type="protein sequence ID" value="MFC0221299.1"/>
    <property type="molecule type" value="Genomic_DNA"/>
</dbReference>
<organism evidence="4 5">
    <name type="scientific">Nocardioides zeicaulis</name>
    <dbReference type="NCBI Taxonomy" id="1776857"/>
    <lineage>
        <taxon>Bacteria</taxon>
        <taxon>Bacillati</taxon>
        <taxon>Actinomycetota</taxon>
        <taxon>Actinomycetes</taxon>
        <taxon>Propionibacteriales</taxon>
        <taxon>Nocardioidaceae</taxon>
        <taxon>Nocardioides</taxon>
    </lineage>
</organism>
<evidence type="ECO:0000256" key="1">
    <source>
        <dbReference type="ARBA" id="ARBA00022722"/>
    </source>
</evidence>
<sequence length="169" mass="17299">MADASGRRRYQWLLLLVAAVLLLGWAVTGGLGDSDSGGDPDRSVAVDRSSASPTGGSGGAGGAPTAGSSTDPASGLPLVALDDLPPEAAETVDLIERGGPFPEPDHDGGVFGNREGLLPDEDDGYYREYTVPTPGSPDRGGRRIIAGDGGELYWTADHYASFARIVVGS</sequence>
<feature type="region of interest" description="Disordered" evidence="3">
    <location>
        <begin position="31"/>
        <end position="82"/>
    </location>
</feature>
<feature type="compositionally biased region" description="Gly residues" evidence="3">
    <location>
        <begin position="55"/>
        <end position="64"/>
    </location>
</feature>
<evidence type="ECO:0000313" key="5">
    <source>
        <dbReference type="Proteomes" id="UP001589698"/>
    </source>
</evidence>
<dbReference type="InterPro" id="IPR016191">
    <property type="entry name" value="Ribonuclease/ribotoxin"/>
</dbReference>
<dbReference type="Gene3D" id="3.10.450.30">
    <property type="entry name" value="Microbial ribonucleases"/>
    <property type="match status" value="1"/>
</dbReference>
<accession>A0ABV6DX53</accession>
<evidence type="ECO:0000256" key="3">
    <source>
        <dbReference type="SAM" id="MobiDB-lite"/>
    </source>
</evidence>
<keyword evidence="2" id="KW-0378">Hydrolase</keyword>
<proteinExistence type="predicted"/>
<dbReference type="InterPro" id="IPR000026">
    <property type="entry name" value="N1-like"/>
</dbReference>
<dbReference type="RefSeq" id="WP_378516994.1">
    <property type="nucleotide sequence ID" value="NZ_JBHLXH010000001.1"/>
</dbReference>
<dbReference type="Pfam" id="PF00545">
    <property type="entry name" value="Ribonuclease"/>
    <property type="match status" value="1"/>
</dbReference>
<evidence type="ECO:0000256" key="2">
    <source>
        <dbReference type="ARBA" id="ARBA00022801"/>
    </source>
</evidence>
<evidence type="ECO:0000313" key="4">
    <source>
        <dbReference type="EMBL" id="MFC0221299.1"/>
    </source>
</evidence>
<name>A0ABV6DX53_9ACTN</name>
<dbReference type="Proteomes" id="UP001589698">
    <property type="component" value="Unassembled WGS sequence"/>
</dbReference>
<comment type="caution">
    <text evidence="4">The sequence shown here is derived from an EMBL/GenBank/DDBJ whole genome shotgun (WGS) entry which is preliminary data.</text>
</comment>
<reference evidence="4 5" key="1">
    <citation type="submission" date="2024-09" db="EMBL/GenBank/DDBJ databases">
        <authorList>
            <person name="Sun Q."/>
            <person name="Mori K."/>
        </authorList>
    </citation>
    <scope>NUCLEOTIDE SEQUENCE [LARGE SCALE GENOMIC DNA]</scope>
    <source>
        <strain evidence="4 5">CCM 8654</strain>
    </source>
</reference>
<gene>
    <name evidence="4" type="ORF">ACFFJG_02305</name>
</gene>